<evidence type="ECO:0000256" key="1">
    <source>
        <dbReference type="SAM" id="MobiDB-lite"/>
    </source>
</evidence>
<feature type="compositionally biased region" description="Polar residues" evidence="1">
    <location>
        <begin position="96"/>
        <end position="113"/>
    </location>
</feature>
<sequence length="127" mass="14056">MFYVFPLEDWIALVKAAAAAAAKSKTVTKPRTSANSNKEKERDGGKWFKVPSKKVEPPACIATAETEKEEEELPTSSEPFVGLHIDSVPKIVFPQPESTVTNKRKNNQGNSFQAKRARLNKITGKLQ</sequence>
<reference evidence="3" key="1">
    <citation type="journal article" date="2011" name="Nat. Biotechnol.">
        <title>The genomic sequence of the Chinese hamster ovary (CHO)-K1 cell line.</title>
        <authorList>
            <person name="Xu X."/>
            <person name="Nagarajan H."/>
            <person name="Lewis N.E."/>
            <person name="Pan S."/>
            <person name="Cai Z."/>
            <person name="Liu X."/>
            <person name="Chen W."/>
            <person name="Xie M."/>
            <person name="Wang W."/>
            <person name="Hammond S."/>
            <person name="Andersen M.R."/>
            <person name="Neff N."/>
            <person name="Passarelli B."/>
            <person name="Koh W."/>
            <person name="Fan H.C."/>
            <person name="Wang J."/>
            <person name="Gui Y."/>
            <person name="Lee K.H."/>
            <person name="Betenbaugh M.J."/>
            <person name="Quake S.R."/>
            <person name="Famili I."/>
            <person name="Palsson B.O."/>
            <person name="Wang J."/>
        </authorList>
    </citation>
    <scope>NUCLEOTIDE SEQUENCE [LARGE SCALE GENOMIC DNA]</scope>
    <source>
        <strain evidence="3">CHO K1 cell line</strain>
    </source>
</reference>
<gene>
    <name evidence="2" type="ORF">I79_025677</name>
</gene>
<dbReference type="PaxDb" id="10029-XP_007606162.1"/>
<dbReference type="EMBL" id="JH007882">
    <property type="protein sequence ID" value="EGV91578.1"/>
    <property type="molecule type" value="Genomic_DNA"/>
</dbReference>
<dbReference type="STRING" id="10029.G3INY0"/>
<organism evidence="2 3">
    <name type="scientific">Cricetulus griseus</name>
    <name type="common">Chinese hamster</name>
    <name type="synonym">Cricetulus barabensis griseus</name>
    <dbReference type="NCBI Taxonomy" id="10029"/>
    <lineage>
        <taxon>Eukaryota</taxon>
        <taxon>Metazoa</taxon>
        <taxon>Chordata</taxon>
        <taxon>Craniata</taxon>
        <taxon>Vertebrata</taxon>
        <taxon>Euteleostomi</taxon>
        <taxon>Mammalia</taxon>
        <taxon>Eutheria</taxon>
        <taxon>Euarchontoglires</taxon>
        <taxon>Glires</taxon>
        <taxon>Rodentia</taxon>
        <taxon>Myomorpha</taxon>
        <taxon>Muroidea</taxon>
        <taxon>Cricetidae</taxon>
        <taxon>Cricetinae</taxon>
        <taxon>Cricetulus</taxon>
    </lineage>
</organism>
<evidence type="ECO:0000313" key="2">
    <source>
        <dbReference type="EMBL" id="EGV91578.1"/>
    </source>
</evidence>
<feature type="region of interest" description="Disordered" evidence="1">
    <location>
        <begin position="96"/>
        <end position="127"/>
    </location>
</feature>
<accession>G3INY0</accession>
<dbReference type="AlphaFoldDB" id="G3INY0"/>
<dbReference type="Proteomes" id="UP000001075">
    <property type="component" value="Unassembled WGS sequence"/>
</dbReference>
<dbReference type="eggNOG" id="KOG1844">
    <property type="taxonomic scope" value="Eukaryota"/>
</dbReference>
<evidence type="ECO:0000313" key="3">
    <source>
        <dbReference type="Proteomes" id="UP000001075"/>
    </source>
</evidence>
<feature type="compositionally biased region" description="Basic and acidic residues" evidence="1">
    <location>
        <begin position="37"/>
        <end position="46"/>
    </location>
</feature>
<feature type="compositionally biased region" description="Polar residues" evidence="1">
    <location>
        <begin position="25"/>
        <end position="36"/>
    </location>
</feature>
<name>G3INY0_CRIGR</name>
<proteinExistence type="predicted"/>
<protein>
    <submittedName>
        <fullName evidence="2">Tudor domain-containing protein PHF20L1</fullName>
    </submittedName>
</protein>
<dbReference type="InParanoid" id="G3INY0"/>
<feature type="region of interest" description="Disordered" evidence="1">
    <location>
        <begin position="21"/>
        <end position="51"/>
    </location>
</feature>